<dbReference type="Gene3D" id="1.10.10.10">
    <property type="entry name" value="Winged helix-like DNA-binding domain superfamily/Winged helix DNA-binding domain"/>
    <property type="match status" value="1"/>
</dbReference>
<keyword evidence="3" id="KW-0238">DNA-binding</keyword>
<feature type="domain" description="HTH lysR-type" evidence="5">
    <location>
        <begin position="2"/>
        <end position="59"/>
    </location>
</feature>
<dbReference type="Pfam" id="PF03466">
    <property type="entry name" value="LysR_substrate"/>
    <property type="match status" value="1"/>
</dbReference>
<protein>
    <submittedName>
        <fullName evidence="6">LysR substrate-binding domain-containing protein</fullName>
    </submittedName>
</protein>
<dbReference type="PANTHER" id="PTHR30126:SF25">
    <property type="entry name" value="HTH-TYPE TRANSCRIPTIONAL REGULATOR METR"/>
    <property type="match status" value="1"/>
</dbReference>
<sequence length="300" mass="34208">MIELKHLRAIQALRDTGSVSAAAQLLCLSQSALSHQLKELEQRLEQGLFARKTEPLEFLPAGQVLLQLAERVLPAIRSAEEQLKQGMKETSSEIRFCVECHACYHWLLPAIKAFLQQEPGLALDLSATIQHQAIEALLQDELDLVVTSDQRLLQHIHYHYLYPMELRLLVSPEHPLANQTWLKPAQLMQETIFSYPVPQQRQDLFRFFLTQHAFHGRVKPIAQGSQMIQQVAANQGVAVLPAWMAEPYLQQGLIVSLGLGEQGLWRPMYLAWRQQDRLEPAYQRLAALLQQQLPQQAKPL</sequence>
<organism evidence="6 7">
    <name type="scientific">Alkalimonas cellulosilytica</name>
    <dbReference type="NCBI Taxonomy" id="3058395"/>
    <lineage>
        <taxon>Bacteria</taxon>
        <taxon>Pseudomonadati</taxon>
        <taxon>Pseudomonadota</taxon>
        <taxon>Gammaproteobacteria</taxon>
        <taxon>Alkalimonas</taxon>
    </lineage>
</organism>
<keyword evidence="4" id="KW-0804">Transcription</keyword>
<dbReference type="Proteomes" id="UP001336314">
    <property type="component" value="Unassembled WGS sequence"/>
</dbReference>
<reference evidence="6 7" key="1">
    <citation type="submission" date="2023-07" db="EMBL/GenBank/DDBJ databases">
        <title>Alkalimonas sp., MEB108 novel, alkaliphilic bacterium isolated from Lonar Lake, India.</title>
        <authorList>
            <person name="Joshi A."/>
            <person name="Thite S."/>
        </authorList>
    </citation>
    <scope>NUCLEOTIDE SEQUENCE [LARGE SCALE GENOMIC DNA]</scope>
    <source>
        <strain evidence="6 7">MEB108</strain>
    </source>
</reference>
<proteinExistence type="inferred from homology"/>
<evidence type="ECO:0000313" key="6">
    <source>
        <dbReference type="EMBL" id="MEE2001256.1"/>
    </source>
</evidence>
<keyword evidence="7" id="KW-1185">Reference proteome</keyword>
<dbReference type="Pfam" id="PF00126">
    <property type="entry name" value="HTH_1"/>
    <property type="match status" value="1"/>
</dbReference>
<dbReference type="PROSITE" id="PS50931">
    <property type="entry name" value="HTH_LYSR"/>
    <property type="match status" value="1"/>
</dbReference>
<dbReference type="Gene3D" id="3.40.190.10">
    <property type="entry name" value="Periplasmic binding protein-like II"/>
    <property type="match status" value="2"/>
</dbReference>
<comment type="caution">
    <text evidence="6">The sequence shown here is derived from an EMBL/GenBank/DDBJ whole genome shotgun (WGS) entry which is preliminary data.</text>
</comment>
<dbReference type="InterPro" id="IPR036388">
    <property type="entry name" value="WH-like_DNA-bd_sf"/>
</dbReference>
<dbReference type="SUPFAM" id="SSF46785">
    <property type="entry name" value="Winged helix' DNA-binding domain"/>
    <property type="match status" value="1"/>
</dbReference>
<evidence type="ECO:0000256" key="4">
    <source>
        <dbReference type="ARBA" id="ARBA00023163"/>
    </source>
</evidence>
<evidence type="ECO:0000259" key="5">
    <source>
        <dbReference type="PROSITE" id="PS50931"/>
    </source>
</evidence>
<evidence type="ECO:0000256" key="1">
    <source>
        <dbReference type="ARBA" id="ARBA00009437"/>
    </source>
</evidence>
<dbReference type="InterPro" id="IPR000847">
    <property type="entry name" value="LysR_HTH_N"/>
</dbReference>
<dbReference type="InterPro" id="IPR036390">
    <property type="entry name" value="WH_DNA-bd_sf"/>
</dbReference>
<dbReference type="PRINTS" id="PR00039">
    <property type="entry name" value="HTHLYSR"/>
</dbReference>
<evidence type="ECO:0000256" key="3">
    <source>
        <dbReference type="ARBA" id="ARBA00023125"/>
    </source>
</evidence>
<dbReference type="SUPFAM" id="SSF53850">
    <property type="entry name" value="Periplasmic binding protein-like II"/>
    <property type="match status" value="1"/>
</dbReference>
<accession>A0ABU7J431</accession>
<dbReference type="RefSeq" id="WP_330128360.1">
    <property type="nucleotide sequence ID" value="NZ_JAUHLI010000006.1"/>
</dbReference>
<keyword evidence="2" id="KW-0805">Transcription regulation</keyword>
<dbReference type="InterPro" id="IPR005119">
    <property type="entry name" value="LysR_subst-bd"/>
</dbReference>
<gene>
    <name evidence="6" type="ORF">QWY20_07310</name>
</gene>
<evidence type="ECO:0000256" key="2">
    <source>
        <dbReference type="ARBA" id="ARBA00023015"/>
    </source>
</evidence>
<name>A0ABU7J431_9GAMM</name>
<dbReference type="EMBL" id="JAUHLI010000006">
    <property type="protein sequence ID" value="MEE2001256.1"/>
    <property type="molecule type" value="Genomic_DNA"/>
</dbReference>
<comment type="similarity">
    <text evidence="1">Belongs to the LysR transcriptional regulatory family.</text>
</comment>
<dbReference type="PANTHER" id="PTHR30126">
    <property type="entry name" value="HTH-TYPE TRANSCRIPTIONAL REGULATOR"/>
    <property type="match status" value="1"/>
</dbReference>
<evidence type="ECO:0000313" key="7">
    <source>
        <dbReference type="Proteomes" id="UP001336314"/>
    </source>
</evidence>